<dbReference type="RefSeq" id="WP_309905294.1">
    <property type="nucleotide sequence ID" value="NZ_JAVDRF010000010.1"/>
</dbReference>
<dbReference type="InterPro" id="IPR006530">
    <property type="entry name" value="YD"/>
</dbReference>
<dbReference type="PRINTS" id="PR00394">
    <property type="entry name" value="RHSPROTEIN"/>
</dbReference>
<accession>A0ABU1NJ73</accession>
<comment type="caution">
    <text evidence="1">The sequence shown here is derived from an EMBL/GenBank/DDBJ whole genome shotgun (WGS) entry which is preliminary data.</text>
</comment>
<evidence type="ECO:0000313" key="1">
    <source>
        <dbReference type="EMBL" id="MDR6538476.1"/>
    </source>
</evidence>
<keyword evidence="2" id="KW-1185">Reference proteome</keyword>
<dbReference type="EMBL" id="JAVDRF010000010">
    <property type="protein sequence ID" value="MDR6538476.1"/>
    <property type="molecule type" value="Genomic_DNA"/>
</dbReference>
<feature type="non-terminal residue" evidence="1">
    <location>
        <position position="1"/>
    </location>
</feature>
<gene>
    <name evidence="1" type="ORF">J2739_004265</name>
</gene>
<proteinExistence type="predicted"/>
<dbReference type="Pfam" id="PF05593">
    <property type="entry name" value="RHS_repeat"/>
    <property type="match status" value="1"/>
</dbReference>
<dbReference type="PANTHER" id="PTHR32305:SF15">
    <property type="entry name" value="PROTEIN RHSA-RELATED"/>
    <property type="match status" value="1"/>
</dbReference>
<dbReference type="InterPro" id="IPR031325">
    <property type="entry name" value="RHS_repeat"/>
</dbReference>
<dbReference type="Gene3D" id="2.180.10.10">
    <property type="entry name" value="RHS repeat-associated core"/>
    <property type="match status" value="2"/>
</dbReference>
<name>A0ABU1NJ73_9BURK</name>
<dbReference type="Proteomes" id="UP001184230">
    <property type="component" value="Unassembled WGS sequence"/>
</dbReference>
<dbReference type="PANTHER" id="PTHR32305">
    <property type="match status" value="1"/>
</dbReference>
<dbReference type="NCBIfam" id="TIGR03696">
    <property type="entry name" value="Rhs_assc_core"/>
    <property type="match status" value="1"/>
</dbReference>
<dbReference type="InterPro" id="IPR050708">
    <property type="entry name" value="T6SS_VgrG/RHS"/>
</dbReference>
<evidence type="ECO:0000313" key="2">
    <source>
        <dbReference type="Proteomes" id="UP001184230"/>
    </source>
</evidence>
<organism evidence="1 2">
    <name type="scientific">Variovorax soli</name>
    <dbReference type="NCBI Taxonomy" id="376815"/>
    <lineage>
        <taxon>Bacteria</taxon>
        <taxon>Pseudomonadati</taxon>
        <taxon>Pseudomonadota</taxon>
        <taxon>Betaproteobacteria</taxon>
        <taxon>Burkholderiales</taxon>
        <taxon>Comamonadaceae</taxon>
        <taxon>Variovorax</taxon>
    </lineage>
</organism>
<protein>
    <submittedName>
        <fullName evidence="1">RHS repeat-associated protein</fullName>
    </submittedName>
</protein>
<dbReference type="NCBIfam" id="TIGR01643">
    <property type="entry name" value="YD_repeat_2x"/>
    <property type="match status" value="1"/>
</dbReference>
<reference evidence="1 2" key="1">
    <citation type="submission" date="2023-07" db="EMBL/GenBank/DDBJ databases">
        <title>Sorghum-associated microbial communities from plants grown in Nebraska, USA.</title>
        <authorList>
            <person name="Schachtman D."/>
        </authorList>
    </citation>
    <scope>NUCLEOTIDE SEQUENCE [LARGE SCALE GENOMIC DNA]</scope>
    <source>
        <strain evidence="1 2">DS1781</strain>
    </source>
</reference>
<dbReference type="InterPro" id="IPR022385">
    <property type="entry name" value="Rhs_assc_core"/>
</dbReference>
<sequence length="541" mass="57905">DNAARLSATTAGGKTLSHSYDAAGNRIRTTWPDAFYTTTSYDAANRPSAILENGSVNLASYAYDDLSRRTTVTLGNGTTIQRTYDNQGALATLKNFLASPSQEAQYSYTRNQLAELKSIAWTNNLYQWSGASPGTKSYTANGLNQYTAVAGTAQSYDANGNLTGDGTWSYSYDLDNRLKSASKAGTAATLAYDAEGRLRQTAIGTATTNLLYDAANLIAEYDAANSAIQRRYVHGPGTDEPIVWYEGSGTTAKNWFYTDHLGSIVATANATGASTGIYSYGPYGEPNTMNGPRFRYTGQQLIGELGLYYYKARFYSPALGRFLQTDPIGYKDDVNLYAYAGNNTPNSVDPSGRYVEVATSGNNVTFTYPATFIGAAATPSAIAAYSRAIASAWTGIFGAYSTTMNVTVPTPGAPRDQYNVIEIADVGAAGRPFANAVGGSYIRLAPLNSDPNTNDYRRWTAGHEVGHTMGLPDMYAESSGRTRPLPQYEGNIMAEASGHPEANDVSNIIFLNSIRFNAGHGSFPAPTELPSSPGSLRSTLK</sequence>
<dbReference type="SUPFAM" id="SSF55486">
    <property type="entry name" value="Metalloproteases ('zincins'), catalytic domain"/>
    <property type="match status" value="2"/>
</dbReference>